<dbReference type="EMBL" id="AUSU01000761">
    <property type="protein sequence ID" value="EPS72638.1"/>
    <property type="molecule type" value="Genomic_DNA"/>
</dbReference>
<proteinExistence type="inferred from homology"/>
<evidence type="ECO:0000256" key="2">
    <source>
        <dbReference type="ARBA" id="ARBA00023157"/>
    </source>
</evidence>
<comment type="similarity">
    <text evidence="1">Belongs to the Ole e I family.</text>
</comment>
<evidence type="ECO:0000313" key="4">
    <source>
        <dbReference type="EMBL" id="EPS72638.1"/>
    </source>
</evidence>
<name>S8E9S3_9LAMI</name>
<reference evidence="4 5" key="1">
    <citation type="journal article" date="2013" name="BMC Genomics">
        <title>The miniature genome of a carnivorous plant Genlisea aurea contains a low number of genes and short non-coding sequences.</title>
        <authorList>
            <person name="Leushkin E.V."/>
            <person name="Sutormin R.A."/>
            <person name="Nabieva E.R."/>
            <person name="Penin A.A."/>
            <person name="Kondrashov A.S."/>
            <person name="Logacheva M.D."/>
        </authorList>
    </citation>
    <scope>NUCLEOTIDE SEQUENCE [LARGE SCALE GENOMIC DNA]</scope>
</reference>
<dbReference type="OrthoDB" id="1888725at2759"/>
<evidence type="ECO:0000256" key="1">
    <source>
        <dbReference type="ARBA" id="ARBA00010049"/>
    </source>
</evidence>
<keyword evidence="2" id="KW-1015">Disulfide bond</keyword>
<dbReference type="AlphaFoldDB" id="S8E9S3"/>
<keyword evidence="3" id="KW-0732">Signal</keyword>
<protein>
    <submittedName>
        <fullName evidence="4">Uncharacterized protein</fullName>
    </submittedName>
</protein>
<dbReference type="InterPro" id="IPR006041">
    <property type="entry name" value="Pollen_Ole_e1_allergen"/>
</dbReference>
<dbReference type="Pfam" id="PF01190">
    <property type="entry name" value="Pollen_Ole_e_1"/>
    <property type="match status" value="1"/>
</dbReference>
<feature type="non-terminal residue" evidence="4">
    <location>
        <position position="161"/>
    </location>
</feature>
<gene>
    <name evidence="4" type="ORF">M569_02120</name>
</gene>
<keyword evidence="5" id="KW-1185">Reference proteome</keyword>
<sequence length="161" mass="17548">MAKAVALVGSLLFCVLAIAAAHKKPPPAAAHNRFFDVVGEVYCDPCRVQFMTELSRRLVGATVRLQCHRYNDTGCITYSVEGKTGFDGRYRLQVKGDHESDLCFVKVIGSPRADCAVPMTDVVESRIVCTKNVGISSPVRYANPLGFMTRAAAPRCLPVLK</sequence>
<evidence type="ECO:0000256" key="3">
    <source>
        <dbReference type="SAM" id="SignalP"/>
    </source>
</evidence>
<evidence type="ECO:0000313" key="5">
    <source>
        <dbReference type="Proteomes" id="UP000015453"/>
    </source>
</evidence>
<dbReference type="Proteomes" id="UP000015453">
    <property type="component" value="Unassembled WGS sequence"/>
</dbReference>
<organism evidence="4 5">
    <name type="scientific">Genlisea aurea</name>
    <dbReference type="NCBI Taxonomy" id="192259"/>
    <lineage>
        <taxon>Eukaryota</taxon>
        <taxon>Viridiplantae</taxon>
        <taxon>Streptophyta</taxon>
        <taxon>Embryophyta</taxon>
        <taxon>Tracheophyta</taxon>
        <taxon>Spermatophyta</taxon>
        <taxon>Magnoliopsida</taxon>
        <taxon>eudicotyledons</taxon>
        <taxon>Gunneridae</taxon>
        <taxon>Pentapetalae</taxon>
        <taxon>asterids</taxon>
        <taxon>lamiids</taxon>
        <taxon>Lamiales</taxon>
        <taxon>Lentibulariaceae</taxon>
        <taxon>Genlisea</taxon>
    </lineage>
</organism>
<accession>S8E9S3</accession>
<feature type="signal peptide" evidence="3">
    <location>
        <begin position="1"/>
        <end position="21"/>
    </location>
</feature>
<feature type="chain" id="PRO_5004562861" evidence="3">
    <location>
        <begin position="22"/>
        <end position="161"/>
    </location>
</feature>
<comment type="caution">
    <text evidence="4">The sequence shown here is derived from an EMBL/GenBank/DDBJ whole genome shotgun (WGS) entry which is preliminary data.</text>
</comment>
<dbReference type="PANTHER" id="PTHR31614">
    <property type="entry name" value="PROTEIN DOWNSTREAM OF FLC-RELATED"/>
    <property type="match status" value="1"/>
</dbReference>
<dbReference type="PANTHER" id="PTHR31614:SF2">
    <property type="entry name" value="F28N24.16 PROTEIN"/>
    <property type="match status" value="1"/>
</dbReference>